<dbReference type="EnsemblPlants" id="ONIVA09G18050.1">
    <property type="protein sequence ID" value="ONIVA09G18050.1"/>
    <property type="gene ID" value="ONIVA09G18050"/>
</dbReference>
<dbReference type="OMA" id="YDGFYLQ"/>
<proteinExistence type="predicted"/>
<protein>
    <submittedName>
        <fullName evidence="1">Uncharacterized protein</fullName>
    </submittedName>
</protein>
<reference evidence="1" key="1">
    <citation type="submission" date="2015-04" db="UniProtKB">
        <authorList>
            <consortium name="EnsemblPlants"/>
        </authorList>
    </citation>
    <scope>IDENTIFICATION</scope>
    <source>
        <strain evidence="1">SL10</strain>
    </source>
</reference>
<dbReference type="Proteomes" id="UP000006591">
    <property type="component" value="Chromosome 9"/>
</dbReference>
<reference evidence="1" key="2">
    <citation type="submission" date="2018-04" db="EMBL/GenBank/DDBJ databases">
        <title>OnivRS2 (Oryza nivara Reference Sequence Version 2).</title>
        <authorList>
            <person name="Zhang J."/>
            <person name="Kudrna D."/>
            <person name="Lee S."/>
            <person name="Talag J."/>
            <person name="Rajasekar S."/>
            <person name="Welchert J."/>
            <person name="Hsing Y.-I."/>
            <person name="Wing R.A."/>
        </authorList>
    </citation>
    <scope>NUCLEOTIDE SEQUENCE [LARGE SCALE GENOMIC DNA]</scope>
    <source>
        <strain evidence="1">SL10</strain>
    </source>
</reference>
<sequence>PAFAGSILEITGAGGIWSSSADPSPNRRIWRFVTGLNSEPPSQVITCDGFYLQSVKGYIYH</sequence>
<dbReference type="Gramene" id="ONIVA09G18050.1">
    <property type="protein sequence ID" value="ONIVA09G18050.1"/>
    <property type="gene ID" value="ONIVA09G18050"/>
</dbReference>
<keyword evidence="2" id="KW-1185">Reference proteome</keyword>
<evidence type="ECO:0000313" key="1">
    <source>
        <dbReference type="EnsemblPlants" id="ONIVA09G18050.1"/>
    </source>
</evidence>
<accession>A0A0E0IMK5</accession>
<evidence type="ECO:0000313" key="2">
    <source>
        <dbReference type="Proteomes" id="UP000006591"/>
    </source>
</evidence>
<dbReference type="HOGENOM" id="CLU_207455_0_0_1"/>
<dbReference type="AlphaFoldDB" id="A0A0E0IMK5"/>
<organism evidence="1">
    <name type="scientific">Oryza nivara</name>
    <name type="common">Indian wild rice</name>
    <name type="synonym">Oryza sativa f. spontanea</name>
    <dbReference type="NCBI Taxonomy" id="4536"/>
    <lineage>
        <taxon>Eukaryota</taxon>
        <taxon>Viridiplantae</taxon>
        <taxon>Streptophyta</taxon>
        <taxon>Embryophyta</taxon>
        <taxon>Tracheophyta</taxon>
        <taxon>Spermatophyta</taxon>
        <taxon>Magnoliopsida</taxon>
        <taxon>Liliopsida</taxon>
        <taxon>Poales</taxon>
        <taxon>Poaceae</taxon>
        <taxon>BOP clade</taxon>
        <taxon>Oryzoideae</taxon>
        <taxon>Oryzeae</taxon>
        <taxon>Oryzinae</taxon>
        <taxon>Oryza</taxon>
    </lineage>
</organism>
<name>A0A0E0IMK5_ORYNI</name>